<keyword evidence="2" id="KW-0808">Transferase</keyword>
<organism evidence="4 5">
    <name type="scientific">Plasmopara viticola lesion associated ourmia-like virus 19</name>
    <dbReference type="NCBI Taxonomy" id="2686486"/>
    <lineage>
        <taxon>Viruses</taxon>
        <taxon>Riboviria</taxon>
        <taxon>Orthornavirae</taxon>
        <taxon>Lenarviricota</taxon>
        <taxon>Miaviricetes</taxon>
        <taxon>Ourlivirales</taxon>
        <taxon>Botourmiaviridae</taxon>
        <taxon>Magoulivirus</taxon>
        <taxon>Magoulivirus omicronplasmoparae</taxon>
    </lineage>
</organism>
<dbReference type="RefSeq" id="YP_010800219.1">
    <property type="nucleotide sequence ID" value="NC_076754.1"/>
</dbReference>
<name>A0ABX6FM55_9VIRU</name>
<protein>
    <submittedName>
        <fullName evidence="4">RNA dependent RNA polymerase</fullName>
    </submittedName>
</protein>
<dbReference type="InterPro" id="IPR043502">
    <property type="entry name" value="DNA/RNA_pol_sf"/>
</dbReference>
<dbReference type="SUPFAM" id="SSF56672">
    <property type="entry name" value="DNA/RNA polymerases"/>
    <property type="match status" value="1"/>
</dbReference>
<evidence type="ECO:0000313" key="5">
    <source>
        <dbReference type="Proteomes" id="UP000830761"/>
    </source>
</evidence>
<evidence type="ECO:0000313" key="4">
    <source>
        <dbReference type="EMBL" id="QGY72549.1"/>
    </source>
</evidence>
<keyword evidence="3" id="KW-0548">Nucleotidyltransferase</keyword>
<dbReference type="Proteomes" id="UP000830761">
    <property type="component" value="Segment"/>
</dbReference>
<reference evidence="4 5" key="1">
    <citation type="journal article" date="2020" name="Virus Evol.">
        <title>Analysis of the virome associated to grapevine downy mildew lesions reveals new mycovirus lineages.</title>
        <authorList>
            <person name="Chiapello M."/>
            <person name="Rodriguez-Romero J."/>
            <person name="Ayllon M.A."/>
            <person name="Turina M."/>
        </authorList>
    </citation>
    <scope>NUCLEOTIDE SEQUENCE [LARGE SCALE GENOMIC DNA]</scope>
    <source>
        <strain evidence="4">DMG-B_12886</strain>
    </source>
</reference>
<evidence type="ECO:0000256" key="2">
    <source>
        <dbReference type="ARBA" id="ARBA00022679"/>
    </source>
</evidence>
<sequence>MKEKRSDHVKTPAFWSEFCVIRRRFRCIKQALEKLHGVSLPAPMLTGPSDQRVKKFKAFLSDGIEGKAHLWDNHIKRLQRRTRYSIWMSLFLFRKILPAQDPDSAAYMAKISTASPLPDPNLVEFIGQEVKKMFRVGWDKNYGNMVQVATVSTSSCVESRRSHGGARMYWLDRFNRDARASFIDYLYGREWKEPDAVAEVIKVDTGGKVRILTVPPANLHLLNPLHRTMYNHISRFDWLLRGDAKASSFHQFSRKEGEVFVSGDYESATDNLNYNVQYEILHQILEQSTEIPWSIRKLALRSLSWKIQTREEIERCASEGIEVEPVQMASGQMMGFPLSFPLLCIVNYIMFKYAVGRKVPLKVNGDDIVARITRAEYERWIALVRTGGLVLSVGKTMVDGSIFTLNSTLFAATTGGCKLVPFLRTKALYGIESDINKASPFSFVGRYRSFCPGFTGRRLRYLRTLFLSLNKKFVLRAGGSLNRRFGIPASEEALKLSQLWVNETAFLSLPQERPMPMEKSEWSKKPLGYEIAYSQKRKVLRGEEEREFIEAVVASAWEPPSGEKYEQVFEGLKVPKIDLLKQSRLLRMPVGEVRRWLERGRKDIFEKFVRPVRLYPYWRKILPKRCSELRHDYQDQVVVEPVLYPPPEY</sequence>
<dbReference type="GeneID" id="80538711"/>
<proteinExistence type="predicted"/>
<dbReference type="EMBL" id="MN532606">
    <property type="protein sequence ID" value="QGY72549.1"/>
    <property type="molecule type" value="Genomic_RNA"/>
</dbReference>
<keyword evidence="5" id="KW-1185">Reference proteome</keyword>
<accession>A0ABX6FM55</accession>
<evidence type="ECO:0000256" key="1">
    <source>
        <dbReference type="ARBA" id="ARBA00022484"/>
    </source>
</evidence>
<keyword evidence="1" id="KW-0696">RNA-directed RNA polymerase</keyword>
<evidence type="ECO:0000256" key="3">
    <source>
        <dbReference type="ARBA" id="ARBA00022695"/>
    </source>
</evidence>